<evidence type="ECO:0000313" key="2">
    <source>
        <dbReference type="EMBL" id="CAG8451269.1"/>
    </source>
</evidence>
<gene>
    <name evidence="2" type="ORF">CPELLU_LOCUS154</name>
</gene>
<feature type="compositionally biased region" description="Acidic residues" evidence="1">
    <location>
        <begin position="151"/>
        <end position="206"/>
    </location>
</feature>
<organism evidence="2 3">
    <name type="scientific">Cetraspora pellucida</name>
    <dbReference type="NCBI Taxonomy" id="1433469"/>
    <lineage>
        <taxon>Eukaryota</taxon>
        <taxon>Fungi</taxon>
        <taxon>Fungi incertae sedis</taxon>
        <taxon>Mucoromycota</taxon>
        <taxon>Glomeromycotina</taxon>
        <taxon>Glomeromycetes</taxon>
        <taxon>Diversisporales</taxon>
        <taxon>Gigasporaceae</taxon>
        <taxon>Cetraspora</taxon>
    </lineage>
</organism>
<sequence length="588" mass="68464">MHKYFDCKCNKWNIVGFLNECDIEPFDKKIDEYLKSLEKIDREEGRRQKKAHQLLDRYRKARSSLSHKTGVRAPVTSSVTCCSKNPRPDYKIAKSWEKELNGMMNGGKLGTINEQENPPLRRTPRKINRGIYAENSNKVNNTSKRTYKEISDEDPEVNDDDDDEIDDEIDEDDNEDDCEDDDENDYEDDDENEDEDVDEDDDENKGEDDNKDKKAKERKKLEKKLIDDFISRFKAINADDKWKLPSGRFVEDVLYDWAVTHRSETLAHSFILDTDCQEVMDLFSPEEKETILNTNKKFFPAVQDDIKKYVMKYYKKNVDDLRETVMEPYLKNGETYNSKLHYDLEWIHLVFNKFVIEWEQGVNALAEDNLEAWIVSHVWTFIVNMALKDIEETKIGKSDGGSFASKMRKNKKRKIGKSIIRGRKIDILLKLRNSSREILAGEVARTGDIHDKKYLGDRIKLLKLMKDMFDTIIESLPPTTIENYESLCTFGIQLFKNKGTVYIMDRPEGMISRLTKKAQLEAPIYIEGIRELILSIITMLELKNAIRGIIQKIESDELEVQVFQRNNTGVRLPLVGTTPTPRTSLVKK</sequence>
<name>A0A9N8VIU3_9GLOM</name>
<feature type="compositionally biased region" description="Polar residues" evidence="1">
    <location>
        <begin position="134"/>
        <end position="144"/>
    </location>
</feature>
<comment type="caution">
    <text evidence="2">The sequence shown here is derived from an EMBL/GenBank/DDBJ whole genome shotgun (WGS) entry which is preliminary data.</text>
</comment>
<dbReference type="EMBL" id="CAJVQA010000030">
    <property type="protein sequence ID" value="CAG8451269.1"/>
    <property type="molecule type" value="Genomic_DNA"/>
</dbReference>
<evidence type="ECO:0000256" key="1">
    <source>
        <dbReference type="SAM" id="MobiDB-lite"/>
    </source>
</evidence>
<keyword evidence="3" id="KW-1185">Reference proteome</keyword>
<feature type="compositionally biased region" description="Basic and acidic residues" evidence="1">
    <location>
        <begin position="207"/>
        <end position="217"/>
    </location>
</feature>
<accession>A0A9N8VIU3</accession>
<proteinExistence type="predicted"/>
<protein>
    <submittedName>
        <fullName evidence="2">15324_t:CDS:1</fullName>
    </submittedName>
</protein>
<dbReference type="Proteomes" id="UP000789759">
    <property type="component" value="Unassembled WGS sequence"/>
</dbReference>
<evidence type="ECO:0000313" key="3">
    <source>
        <dbReference type="Proteomes" id="UP000789759"/>
    </source>
</evidence>
<dbReference type="AlphaFoldDB" id="A0A9N8VIU3"/>
<dbReference type="OrthoDB" id="2397721at2759"/>
<reference evidence="2" key="1">
    <citation type="submission" date="2021-06" db="EMBL/GenBank/DDBJ databases">
        <authorList>
            <person name="Kallberg Y."/>
            <person name="Tangrot J."/>
            <person name="Rosling A."/>
        </authorList>
    </citation>
    <scope>NUCLEOTIDE SEQUENCE</scope>
    <source>
        <strain evidence="2">FL966</strain>
    </source>
</reference>
<feature type="region of interest" description="Disordered" evidence="1">
    <location>
        <begin position="102"/>
        <end position="217"/>
    </location>
</feature>